<proteinExistence type="predicted"/>
<dbReference type="RefSeq" id="WP_146514647.1">
    <property type="nucleotide sequence ID" value="NZ_SJPI01000001.1"/>
</dbReference>
<dbReference type="EMBL" id="SJPI01000001">
    <property type="protein sequence ID" value="TWT54629.1"/>
    <property type="molecule type" value="Genomic_DNA"/>
</dbReference>
<dbReference type="Proteomes" id="UP000316598">
    <property type="component" value="Unassembled WGS sequence"/>
</dbReference>
<keyword evidence="1" id="KW-0732">Signal</keyword>
<comment type="caution">
    <text evidence="2">The sequence shown here is derived from an EMBL/GenBank/DDBJ whole genome shotgun (WGS) entry which is preliminary data.</text>
</comment>
<keyword evidence="3" id="KW-1185">Reference proteome</keyword>
<evidence type="ECO:0008006" key="4">
    <source>
        <dbReference type="Google" id="ProtNLM"/>
    </source>
</evidence>
<dbReference type="AlphaFoldDB" id="A0A5C5WWN7"/>
<gene>
    <name evidence="2" type="ORF">Pla22_22790</name>
</gene>
<sequence precursor="true">MRHVPRLSLCLLCAACIASLGISYRSFAYELSPTPAPPAPNLFELIEPMDSSTCCGASPCLCEDQEDRFWLINTRGMTSQACRANLQTPELKISRLNSCGSCSDSSLDDYTSSIAQSPRVVIYAHGNRMESHEAVKRAMTVYRKTRCYRTGPSIDWVIWSWPSEQQGILAKDARLKAKRTDAQGLYLGWLLRRHAELNVSTAVIGYSFGGRVVIGSLHVLAGGTLGGRQLDGEPVYGFNVDAGLIAPALDADWMQTCGYHNLATKNLDRLLLLYNRKDAVLKRYWLLDRVRGESALGYTGPTSFASRFDGTRLPVQSRDCAPIVGLHHSELDYYEKPCGAGCAMATLIHDLGTTP</sequence>
<evidence type="ECO:0000256" key="1">
    <source>
        <dbReference type="SAM" id="SignalP"/>
    </source>
</evidence>
<name>A0A5C5WWN7_9BACT</name>
<evidence type="ECO:0000313" key="3">
    <source>
        <dbReference type="Proteomes" id="UP000316598"/>
    </source>
</evidence>
<organism evidence="2 3">
    <name type="scientific">Rubripirellula amarantea</name>
    <dbReference type="NCBI Taxonomy" id="2527999"/>
    <lineage>
        <taxon>Bacteria</taxon>
        <taxon>Pseudomonadati</taxon>
        <taxon>Planctomycetota</taxon>
        <taxon>Planctomycetia</taxon>
        <taxon>Pirellulales</taxon>
        <taxon>Pirellulaceae</taxon>
        <taxon>Rubripirellula</taxon>
    </lineage>
</organism>
<protein>
    <recommendedName>
        <fullName evidence="4">Alpha/beta hydrolase family protein</fullName>
    </recommendedName>
</protein>
<accession>A0A5C5WWN7</accession>
<feature type="signal peptide" evidence="1">
    <location>
        <begin position="1"/>
        <end position="28"/>
    </location>
</feature>
<feature type="chain" id="PRO_5023097813" description="Alpha/beta hydrolase family protein" evidence="1">
    <location>
        <begin position="29"/>
        <end position="355"/>
    </location>
</feature>
<dbReference type="OrthoDB" id="241925at2"/>
<reference evidence="2 3" key="1">
    <citation type="submission" date="2019-02" db="EMBL/GenBank/DDBJ databases">
        <title>Deep-cultivation of Planctomycetes and their phenomic and genomic characterization uncovers novel biology.</title>
        <authorList>
            <person name="Wiegand S."/>
            <person name="Jogler M."/>
            <person name="Boedeker C."/>
            <person name="Pinto D."/>
            <person name="Vollmers J."/>
            <person name="Rivas-Marin E."/>
            <person name="Kohn T."/>
            <person name="Peeters S.H."/>
            <person name="Heuer A."/>
            <person name="Rast P."/>
            <person name="Oberbeckmann S."/>
            <person name="Bunk B."/>
            <person name="Jeske O."/>
            <person name="Meyerdierks A."/>
            <person name="Storesund J.E."/>
            <person name="Kallscheuer N."/>
            <person name="Luecker S."/>
            <person name="Lage O.M."/>
            <person name="Pohl T."/>
            <person name="Merkel B.J."/>
            <person name="Hornburger P."/>
            <person name="Mueller R.-W."/>
            <person name="Bruemmer F."/>
            <person name="Labrenz M."/>
            <person name="Spormann A.M."/>
            <person name="Op Den Camp H."/>
            <person name="Overmann J."/>
            <person name="Amann R."/>
            <person name="Jetten M.S.M."/>
            <person name="Mascher T."/>
            <person name="Medema M.H."/>
            <person name="Devos D.P."/>
            <person name="Kaster A.-K."/>
            <person name="Ovreas L."/>
            <person name="Rohde M."/>
            <person name="Galperin M.Y."/>
            <person name="Jogler C."/>
        </authorList>
    </citation>
    <scope>NUCLEOTIDE SEQUENCE [LARGE SCALE GENOMIC DNA]</scope>
    <source>
        <strain evidence="2 3">Pla22</strain>
    </source>
</reference>
<evidence type="ECO:0000313" key="2">
    <source>
        <dbReference type="EMBL" id="TWT54629.1"/>
    </source>
</evidence>